<proteinExistence type="predicted"/>
<reference evidence="2" key="1">
    <citation type="submission" date="2014-09" db="EMBL/GenBank/DDBJ databases">
        <title>Draft genome sequence of an oleaginous Mucoromycotina fungus Mucor ambiguus NBRC6742.</title>
        <authorList>
            <person name="Takeda I."/>
            <person name="Yamane N."/>
            <person name="Morita T."/>
            <person name="Tamano K."/>
            <person name="Machida M."/>
            <person name="Baker S."/>
            <person name="Koike H."/>
        </authorList>
    </citation>
    <scope>NUCLEOTIDE SEQUENCE</scope>
    <source>
        <strain evidence="2">NBRC 6742</strain>
    </source>
</reference>
<dbReference type="EMBL" id="DF836349">
    <property type="protein sequence ID" value="GAN04311.1"/>
    <property type="molecule type" value="Genomic_DNA"/>
</dbReference>
<dbReference type="AlphaFoldDB" id="A0A0C9M4R2"/>
<sequence length="150" mass="17057">MDRSQPPDAFSKTLESKPRHSHIHQLKQHYAQDDHESTDGGGSTVNRLSRVFETNQLIDKPPKPLPPSKPPSLSKPSIAIKPPPRQPPPPPMQHQHHRPSQQQPKPEAEIDQTPLAFKDIRARFQQDNALPIRNQQAGFSCRDLYLLPRN</sequence>
<protein>
    <submittedName>
        <fullName evidence="2">Uncharacterized protein</fullName>
    </submittedName>
</protein>
<feature type="region of interest" description="Disordered" evidence="1">
    <location>
        <begin position="1"/>
        <end position="116"/>
    </location>
</feature>
<evidence type="ECO:0000256" key="1">
    <source>
        <dbReference type="SAM" id="MobiDB-lite"/>
    </source>
</evidence>
<name>A0A0C9M4R2_9FUNG</name>
<evidence type="ECO:0000313" key="2">
    <source>
        <dbReference type="EMBL" id="GAN04311.1"/>
    </source>
</evidence>
<feature type="compositionally biased region" description="Polar residues" evidence="1">
    <location>
        <begin position="44"/>
        <end position="57"/>
    </location>
</feature>
<dbReference type="OrthoDB" id="10256089at2759"/>
<accession>A0A0C9M4R2</accession>
<keyword evidence="3" id="KW-1185">Reference proteome</keyword>
<feature type="compositionally biased region" description="Low complexity" evidence="1">
    <location>
        <begin position="71"/>
        <end position="80"/>
    </location>
</feature>
<feature type="compositionally biased region" description="Pro residues" evidence="1">
    <location>
        <begin position="81"/>
        <end position="92"/>
    </location>
</feature>
<organism evidence="2">
    <name type="scientific">Mucor ambiguus</name>
    <dbReference type="NCBI Taxonomy" id="91626"/>
    <lineage>
        <taxon>Eukaryota</taxon>
        <taxon>Fungi</taxon>
        <taxon>Fungi incertae sedis</taxon>
        <taxon>Mucoromycota</taxon>
        <taxon>Mucoromycotina</taxon>
        <taxon>Mucoromycetes</taxon>
        <taxon>Mucorales</taxon>
        <taxon>Mucorineae</taxon>
        <taxon>Mucoraceae</taxon>
        <taxon>Mucor</taxon>
    </lineage>
</organism>
<dbReference type="Proteomes" id="UP000053815">
    <property type="component" value="Unassembled WGS sequence"/>
</dbReference>
<gene>
    <name evidence="2" type="ORF">MAM1_0060c03771</name>
</gene>
<evidence type="ECO:0000313" key="3">
    <source>
        <dbReference type="Proteomes" id="UP000053815"/>
    </source>
</evidence>